<organism evidence="2 3">
    <name type="scientific">Segetibacter aerophilus</name>
    <dbReference type="NCBI Taxonomy" id="670293"/>
    <lineage>
        <taxon>Bacteria</taxon>
        <taxon>Pseudomonadati</taxon>
        <taxon>Bacteroidota</taxon>
        <taxon>Chitinophagia</taxon>
        <taxon>Chitinophagales</taxon>
        <taxon>Chitinophagaceae</taxon>
        <taxon>Segetibacter</taxon>
    </lineage>
</organism>
<keyword evidence="1" id="KW-0472">Membrane</keyword>
<dbReference type="Proteomes" id="UP000321513">
    <property type="component" value="Unassembled WGS sequence"/>
</dbReference>
<dbReference type="EMBL" id="BJYT01000011">
    <property type="protein sequence ID" value="GEO10561.1"/>
    <property type="molecule type" value="Genomic_DNA"/>
</dbReference>
<evidence type="ECO:0000313" key="3">
    <source>
        <dbReference type="Proteomes" id="UP000321513"/>
    </source>
</evidence>
<proteinExistence type="predicted"/>
<dbReference type="RefSeq" id="WP_147204672.1">
    <property type="nucleotide sequence ID" value="NZ_BJYT01000011.1"/>
</dbReference>
<keyword evidence="1" id="KW-0812">Transmembrane</keyword>
<gene>
    <name evidence="2" type="ORF">SAE01_30570</name>
</gene>
<reference evidence="2 3" key="1">
    <citation type="submission" date="2019-07" db="EMBL/GenBank/DDBJ databases">
        <title>Whole genome shotgun sequence of Segetibacter aerophilus NBRC 106135.</title>
        <authorList>
            <person name="Hosoyama A."/>
            <person name="Uohara A."/>
            <person name="Ohji S."/>
            <person name="Ichikawa N."/>
        </authorList>
    </citation>
    <scope>NUCLEOTIDE SEQUENCE [LARGE SCALE GENOMIC DNA]</scope>
    <source>
        <strain evidence="2 3">NBRC 106135</strain>
    </source>
</reference>
<keyword evidence="1" id="KW-1133">Transmembrane helix</keyword>
<sequence length="71" mass="8176">MNPIWFKPFGWAYLPITFMGMAITILAAAFLVPVFAAIIRNGHSLSDDLCHMFIYTTCTAFWWKWIAEKTS</sequence>
<dbReference type="AlphaFoldDB" id="A0A512BF16"/>
<accession>A0A512BF16</accession>
<evidence type="ECO:0000256" key="1">
    <source>
        <dbReference type="SAM" id="Phobius"/>
    </source>
</evidence>
<keyword evidence="3" id="KW-1185">Reference proteome</keyword>
<name>A0A512BF16_9BACT</name>
<evidence type="ECO:0000313" key="2">
    <source>
        <dbReference type="EMBL" id="GEO10561.1"/>
    </source>
</evidence>
<feature type="transmembrane region" description="Helical" evidence="1">
    <location>
        <begin position="12"/>
        <end position="37"/>
    </location>
</feature>
<dbReference type="OrthoDB" id="9255743at2"/>
<protein>
    <submittedName>
        <fullName evidence="2">Uncharacterized protein</fullName>
    </submittedName>
</protein>
<comment type="caution">
    <text evidence="2">The sequence shown here is derived from an EMBL/GenBank/DDBJ whole genome shotgun (WGS) entry which is preliminary data.</text>
</comment>